<evidence type="ECO:0000313" key="2">
    <source>
        <dbReference type="EMBL" id="RHZ86020.1"/>
    </source>
</evidence>
<evidence type="ECO:0000313" key="3">
    <source>
        <dbReference type="Proteomes" id="UP000266861"/>
    </source>
</evidence>
<sequence>MGISGGDGSEWDLPITSNSIDEDYPSSIDWANISNMEDGIHETVKFINHKKFNIIHINVNNNNNNRISRNCSRINNNGGTNYYNYNNNNNDHNNNNNNDDNNNSNNNDNEYCWPQPEKGEEVELSSQPSSISSLMVSSLS</sequence>
<keyword evidence="3" id="KW-1185">Reference proteome</keyword>
<protein>
    <submittedName>
        <fullName evidence="2">Uncharacterized protein</fullName>
    </submittedName>
</protein>
<organism evidence="2 3">
    <name type="scientific">Diversispora epigaea</name>
    <dbReference type="NCBI Taxonomy" id="1348612"/>
    <lineage>
        <taxon>Eukaryota</taxon>
        <taxon>Fungi</taxon>
        <taxon>Fungi incertae sedis</taxon>
        <taxon>Mucoromycota</taxon>
        <taxon>Glomeromycotina</taxon>
        <taxon>Glomeromycetes</taxon>
        <taxon>Diversisporales</taxon>
        <taxon>Diversisporaceae</taxon>
        <taxon>Diversispora</taxon>
    </lineage>
</organism>
<feature type="compositionally biased region" description="Low complexity" evidence="1">
    <location>
        <begin position="78"/>
        <end position="109"/>
    </location>
</feature>
<comment type="caution">
    <text evidence="2">The sequence shown here is derived from an EMBL/GenBank/DDBJ whole genome shotgun (WGS) entry which is preliminary data.</text>
</comment>
<gene>
    <name evidence="2" type="ORF">Glove_57g86</name>
</gene>
<accession>A0A397JNF8</accession>
<dbReference type="AlphaFoldDB" id="A0A397JNF8"/>
<feature type="region of interest" description="Disordered" evidence="1">
    <location>
        <begin position="78"/>
        <end position="140"/>
    </location>
</feature>
<dbReference type="Proteomes" id="UP000266861">
    <property type="component" value="Unassembled WGS sequence"/>
</dbReference>
<feature type="compositionally biased region" description="Low complexity" evidence="1">
    <location>
        <begin position="124"/>
        <end position="140"/>
    </location>
</feature>
<evidence type="ECO:0000256" key="1">
    <source>
        <dbReference type="SAM" id="MobiDB-lite"/>
    </source>
</evidence>
<name>A0A397JNF8_9GLOM</name>
<dbReference type="EMBL" id="PQFF01000054">
    <property type="protein sequence ID" value="RHZ86020.1"/>
    <property type="molecule type" value="Genomic_DNA"/>
</dbReference>
<proteinExistence type="predicted"/>
<reference evidence="2 3" key="1">
    <citation type="submission" date="2018-08" db="EMBL/GenBank/DDBJ databases">
        <title>Genome and evolution of the arbuscular mycorrhizal fungus Diversispora epigaea (formerly Glomus versiforme) and its bacterial endosymbionts.</title>
        <authorList>
            <person name="Sun X."/>
            <person name="Fei Z."/>
            <person name="Harrison M."/>
        </authorList>
    </citation>
    <scope>NUCLEOTIDE SEQUENCE [LARGE SCALE GENOMIC DNA]</scope>
    <source>
        <strain evidence="2 3">IT104</strain>
    </source>
</reference>